<proteinExistence type="predicted"/>
<protein>
    <recommendedName>
        <fullName evidence="4">Arylsulfotransferase (ASST)</fullName>
    </recommendedName>
</protein>
<feature type="chain" id="PRO_5022135137" description="Arylsulfotransferase (ASST)" evidence="1">
    <location>
        <begin position="21"/>
        <end position="807"/>
    </location>
</feature>
<dbReference type="AlphaFoldDB" id="A0A517T373"/>
<reference evidence="2 3" key="1">
    <citation type="submission" date="2019-02" db="EMBL/GenBank/DDBJ databases">
        <title>Deep-cultivation of Planctomycetes and their phenomic and genomic characterization uncovers novel biology.</title>
        <authorList>
            <person name="Wiegand S."/>
            <person name="Jogler M."/>
            <person name="Boedeker C."/>
            <person name="Pinto D."/>
            <person name="Vollmers J."/>
            <person name="Rivas-Marin E."/>
            <person name="Kohn T."/>
            <person name="Peeters S.H."/>
            <person name="Heuer A."/>
            <person name="Rast P."/>
            <person name="Oberbeckmann S."/>
            <person name="Bunk B."/>
            <person name="Jeske O."/>
            <person name="Meyerdierks A."/>
            <person name="Storesund J.E."/>
            <person name="Kallscheuer N."/>
            <person name="Luecker S."/>
            <person name="Lage O.M."/>
            <person name="Pohl T."/>
            <person name="Merkel B.J."/>
            <person name="Hornburger P."/>
            <person name="Mueller R.-W."/>
            <person name="Bruemmer F."/>
            <person name="Labrenz M."/>
            <person name="Spormann A.M."/>
            <person name="Op den Camp H."/>
            <person name="Overmann J."/>
            <person name="Amann R."/>
            <person name="Jetten M.S.M."/>
            <person name="Mascher T."/>
            <person name="Medema M.H."/>
            <person name="Devos D.P."/>
            <person name="Kaster A.-K."/>
            <person name="Ovreas L."/>
            <person name="Rohde M."/>
            <person name="Galperin M.Y."/>
            <person name="Jogler C."/>
        </authorList>
    </citation>
    <scope>NUCLEOTIDE SEQUENCE [LARGE SCALE GENOMIC DNA]</scope>
    <source>
        <strain evidence="2 3">V22</strain>
    </source>
</reference>
<evidence type="ECO:0000256" key="1">
    <source>
        <dbReference type="SAM" id="SignalP"/>
    </source>
</evidence>
<name>A0A517T373_9PLAN</name>
<dbReference type="RefSeq" id="WP_145258641.1">
    <property type="nucleotide sequence ID" value="NZ_CP036316.1"/>
</dbReference>
<accession>A0A517T373</accession>
<keyword evidence="1" id="KW-0732">Signal</keyword>
<organism evidence="2 3">
    <name type="scientific">Calycomorphotria hydatis</name>
    <dbReference type="NCBI Taxonomy" id="2528027"/>
    <lineage>
        <taxon>Bacteria</taxon>
        <taxon>Pseudomonadati</taxon>
        <taxon>Planctomycetota</taxon>
        <taxon>Planctomycetia</taxon>
        <taxon>Planctomycetales</taxon>
        <taxon>Planctomycetaceae</taxon>
        <taxon>Calycomorphotria</taxon>
    </lineage>
</organism>
<feature type="signal peptide" evidence="1">
    <location>
        <begin position="1"/>
        <end position="20"/>
    </location>
</feature>
<dbReference type="KEGG" id="chya:V22_00180"/>
<keyword evidence="3" id="KW-1185">Reference proteome</keyword>
<evidence type="ECO:0000313" key="3">
    <source>
        <dbReference type="Proteomes" id="UP000319976"/>
    </source>
</evidence>
<dbReference type="Proteomes" id="UP000319976">
    <property type="component" value="Chromosome"/>
</dbReference>
<evidence type="ECO:0008006" key="4">
    <source>
        <dbReference type="Google" id="ProtNLM"/>
    </source>
</evidence>
<sequence length="807" mass="90527" precursor="true">MSRSVFLAFTLIVAAAFAHAEEVSVSGIYPHLAMFNNEGECGTGAVVPWADRLWVVTYAPHEPKGSSDKLYEITPELEQIIRPESIGGTPANRMIHRESNQLFIGPYAIDAERNVRAIPYSTMFGRPTANARHLTDPANKIYYTTMEEGLYEVDVHSLDVKTLFYDEHLKGSPKSNLPGYHGKGTYSGYGRIIYANNGDHSREARLQPFVPSGALAEWNGQGEDWNLVLRKQFTEVTGPDGIYGNQNPNSGPVWAVGWDAKSLILMVLNDGEWTRYRLPKSSHSYDGAHGWNTEWPRIREIGEDDFLMTMHGAFWKFPADFTPDNSAGIQPRSNYLKVIGDFCRWQDRLVFGCDDTAHNEFLNKRKAKGEVAGPQSQSNLWFVEPEQLDDLGPVIGRGGPWVNDDVAAGEASDPFLFSGYDRRGLHLSHKGDQPVTIQLEVDRDGNNEWETLKSVELAANGYQWLELTEDASWVRLKSEQPLKEVTAWFQYANEDDRDSADQDLVAGLGSYKDEVAYGGIVRARDKNHRTLSYAAMRADDSGLQDIGYYELDEDLKLVRTNNAPAHSYTKQHAKIPQNVLTADAASVIFVADNGMRYRLPKGDANVEYNGPLGPHRVAREVATERDLFHAYGIFYELPARNAGDMPKVRPVATHNLRIQDFCSYRGLLILAGVDPNTESESEHIIRSDDGQAALWVGAVDDLWKFGKATCNGGPWKDTTVTPNEVSDPYLMTGFDHKQLTLSHDHEQPVAITVELDLTGHGDWVTYKTFDVEPGKELDYEFPKAFNAYWLRTKADKACRATAQLEYR</sequence>
<evidence type="ECO:0000313" key="2">
    <source>
        <dbReference type="EMBL" id="QDT62820.1"/>
    </source>
</evidence>
<dbReference type="EMBL" id="CP036316">
    <property type="protein sequence ID" value="QDT62820.1"/>
    <property type="molecule type" value="Genomic_DNA"/>
</dbReference>
<dbReference type="OrthoDB" id="9758853at2"/>
<gene>
    <name evidence="2" type="ORF">V22_00180</name>
</gene>